<evidence type="ECO:0000256" key="5">
    <source>
        <dbReference type="ARBA" id="ARBA00022989"/>
    </source>
</evidence>
<feature type="binding site" evidence="9">
    <location>
        <position position="222"/>
    </location>
    <ligand>
        <name>Mg(2+)</name>
        <dbReference type="ChEBI" id="CHEBI:18420"/>
    </ligand>
</feature>
<keyword evidence="5 7" id="KW-1133">Transmembrane helix</keyword>
<dbReference type="CDD" id="cd06852">
    <property type="entry name" value="GT_MraY"/>
    <property type="match status" value="1"/>
</dbReference>
<protein>
    <recommendedName>
        <fullName evidence="7 8">Phospho-N-acetylmuramoyl-pentapeptide-transferase</fullName>
        <ecNumber evidence="7 8">2.7.8.13</ecNumber>
    </recommendedName>
    <alternativeName>
        <fullName evidence="7">UDP-MurNAc-pentapeptide phosphotransferase</fullName>
    </alternativeName>
</protein>
<dbReference type="STRING" id="1666911.HLUCCA11_08415"/>
<comment type="catalytic activity">
    <reaction evidence="7">
        <text>UDP-N-acetyl-alpha-D-muramoyl-L-alanyl-gamma-D-glutamyl-meso-2,6-diaminopimeloyl-D-alanyl-D-alanine + di-trans,octa-cis-undecaprenyl phosphate = di-trans,octa-cis-undecaprenyl diphospho-N-acetyl-alpha-D-muramoyl-L-alanyl-D-glutamyl-meso-2,6-diaminopimeloyl-D-alanyl-D-alanine + UMP</text>
        <dbReference type="Rhea" id="RHEA:28386"/>
        <dbReference type="ChEBI" id="CHEBI:57865"/>
        <dbReference type="ChEBI" id="CHEBI:60392"/>
        <dbReference type="ChEBI" id="CHEBI:61386"/>
        <dbReference type="ChEBI" id="CHEBI:61387"/>
        <dbReference type="EC" id="2.7.8.13"/>
    </reaction>
</comment>
<gene>
    <name evidence="7 10" type="primary">mraY</name>
    <name evidence="10" type="ORF">HLUCCA11_08415</name>
</gene>
<keyword evidence="7" id="KW-0961">Cell wall biogenesis/degradation</keyword>
<dbReference type="PROSITE" id="PS01348">
    <property type="entry name" value="MRAY_2"/>
    <property type="match status" value="1"/>
</dbReference>
<dbReference type="GO" id="GO:0008360">
    <property type="term" value="P:regulation of cell shape"/>
    <property type="evidence" value="ECO:0007669"/>
    <property type="project" value="UniProtKB-KW"/>
</dbReference>
<keyword evidence="4 7" id="KW-0812">Transmembrane</keyword>
<feature type="transmembrane region" description="Helical" evidence="7">
    <location>
        <begin position="227"/>
        <end position="247"/>
    </location>
</feature>
<keyword evidence="7" id="KW-0131">Cell cycle</keyword>
<dbReference type="AlphaFoldDB" id="A0A0P8BPP5"/>
<dbReference type="GO" id="GO:0009252">
    <property type="term" value="P:peptidoglycan biosynthetic process"/>
    <property type="evidence" value="ECO:0007669"/>
    <property type="project" value="UniProtKB-UniRule"/>
</dbReference>
<dbReference type="PROSITE" id="PS01347">
    <property type="entry name" value="MRAY_1"/>
    <property type="match status" value="1"/>
</dbReference>
<name>A0A0P8BPP5_9CYAN</name>
<proteinExistence type="inferred from homology"/>
<evidence type="ECO:0000256" key="3">
    <source>
        <dbReference type="ARBA" id="ARBA00022679"/>
    </source>
</evidence>
<keyword evidence="7 9" id="KW-0479">Metal-binding</keyword>
<dbReference type="GO" id="GO:0046872">
    <property type="term" value="F:metal ion binding"/>
    <property type="evidence" value="ECO:0007669"/>
    <property type="project" value="UniProtKB-KW"/>
</dbReference>
<feature type="transmembrane region" description="Helical" evidence="7">
    <location>
        <begin position="356"/>
        <end position="377"/>
    </location>
</feature>
<feature type="transmembrane region" description="Helical" evidence="7">
    <location>
        <begin position="192"/>
        <end position="215"/>
    </location>
</feature>
<feature type="binding site" evidence="9">
    <location>
        <position position="281"/>
    </location>
    <ligand>
        <name>Mg(2+)</name>
        <dbReference type="ChEBI" id="CHEBI:18420"/>
    </ligand>
</feature>
<sequence>MDARFSSKSVGLSGIKLSAILASCLLVAAIGLDIAAGRPLAWGAADIALPLIISAGLSAFAGGAVIPILRQLKAAQFIREDGPRAHLKKAGTPTMGGIFFIPAAVFVALVWTSFSVPVVAVSLLTLAYAGIGWLDDWQVMRQRSNKGISPKMKLMLQVSFAIAFCLWAMTLTGTSEVGTSKGLEAAIDITAVALPFGLVLPLGFLFWPLAGFVLVAESNATNLTDGVDGLMGGAGAIALFGLSVLVAPTHPDLMVFCASLSGACLGFLVHNRNPAKVFMGDTGSLALGGALAAVGILSGNLFGLLIVTLLFFAETLSVILQVGYYKATKGPDGKGKRLFKMAPLHHHFELSGWSELQVVSVFYIISALLATAAISTLS</sequence>
<feature type="transmembrane region" description="Helical" evidence="7">
    <location>
        <begin position="90"/>
        <end position="111"/>
    </location>
</feature>
<dbReference type="GO" id="GO:0071555">
    <property type="term" value="P:cell wall organization"/>
    <property type="evidence" value="ECO:0007669"/>
    <property type="project" value="UniProtKB-KW"/>
</dbReference>
<evidence type="ECO:0000256" key="9">
    <source>
        <dbReference type="PIRSR" id="PIRSR600715-1"/>
    </source>
</evidence>
<keyword evidence="7" id="KW-0132">Cell division</keyword>
<keyword evidence="6 7" id="KW-0472">Membrane</keyword>
<dbReference type="EMBL" id="LJZR01000009">
    <property type="protein sequence ID" value="KPQ35908.1"/>
    <property type="molecule type" value="Genomic_DNA"/>
</dbReference>
<comment type="cofactor">
    <cofactor evidence="7 9">
        <name>Mg(2+)</name>
        <dbReference type="ChEBI" id="CHEBI:18420"/>
    </cofactor>
</comment>
<evidence type="ECO:0000256" key="1">
    <source>
        <dbReference type="ARBA" id="ARBA00004141"/>
    </source>
</evidence>
<dbReference type="Pfam" id="PF00953">
    <property type="entry name" value="Glycos_transf_4"/>
    <property type="match status" value="1"/>
</dbReference>
<dbReference type="InterPro" id="IPR018480">
    <property type="entry name" value="PNAcMuramoyl-5peptid_Trfase_CS"/>
</dbReference>
<keyword evidence="7" id="KW-0133">Cell shape</keyword>
<feature type="transmembrane region" description="Helical" evidence="7">
    <location>
        <begin position="117"/>
        <end position="134"/>
    </location>
</feature>
<dbReference type="PATRIC" id="fig|1666911.3.peg.4060"/>
<evidence type="ECO:0000256" key="6">
    <source>
        <dbReference type="ARBA" id="ARBA00023136"/>
    </source>
</evidence>
<dbReference type="InterPro" id="IPR000715">
    <property type="entry name" value="Glycosyl_transferase_4"/>
</dbReference>
<dbReference type="GO" id="GO:0051301">
    <property type="term" value="P:cell division"/>
    <property type="evidence" value="ECO:0007669"/>
    <property type="project" value="UniProtKB-KW"/>
</dbReference>
<dbReference type="Proteomes" id="UP000050465">
    <property type="component" value="Unassembled WGS sequence"/>
</dbReference>
<reference evidence="10 11" key="1">
    <citation type="submission" date="2015-09" db="EMBL/GenBank/DDBJ databases">
        <title>Identification and resolution of microdiversity through metagenomic sequencing of parallel consortia.</title>
        <authorList>
            <person name="Nelson W.C."/>
            <person name="Romine M.F."/>
            <person name="Lindemann S.R."/>
        </authorList>
    </citation>
    <scope>NUCLEOTIDE SEQUENCE [LARGE SCALE GENOMIC DNA]</scope>
    <source>
        <strain evidence="10">Ana</strain>
    </source>
</reference>
<keyword evidence="7" id="KW-0573">Peptidoglycan synthesis</keyword>
<dbReference type="HAMAP" id="MF_00038">
    <property type="entry name" value="MraY"/>
    <property type="match status" value="1"/>
</dbReference>
<feature type="transmembrane region" description="Helical" evidence="7">
    <location>
        <begin position="154"/>
        <end position="172"/>
    </location>
</feature>
<keyword evidence="7 9" id="KW-0460">Magnesium</keyword>
<dbReference type="NCBIfam" id="TIGR00445">
    <property type="entry name" value="mraY"/>
    <property type="match status" value="1"/>
</dbReference>
<evidence type="ECO:0000256" key="2">
    <source>
        <dbReference type="ARBA" id="ARBA00005583"/>
    </source>
</evidence>
<comment type="pathway">
    <text evidence="7">Cell wall biogenesis; peptidoglycan biosynthesis.</text>
</comment>
<comment type="subcellular location">
    <subcellularLocation>
        <location evidence="7">Cell membrane</location>
        <topology evidence="7">Multi-pass membrane protein</topology>
    </subcellularLocation>
    <subcellularLocation>
        <location evidence="1">Membrane</location>
        <topology evidence="1">Multi-pass membrane protein</topology>
    </subcellularLocation>
</comment>
<keyword evidence="7" id="KW-1003">Cell membrane</keyword>
<evidence type="ECO:0000256" key="4">
    <source>
        <dbReference type="ARBA" id="ARBA00022692"/>
    </source>
</evidence>
<dbReference type="Pfam" id="PF10555">
    <property type="entry name" value="MraY_sig1"/>
    <property type="match status" value="1"/>
</dbReference>
<dbReference type="PANTHER" id="PTHR22926:SF5">
    <property type="entry name" value="PHOSPHO-N-ACETYLMURAMOYL-PENTAPEPTIDE-TRANSFERASE HOMOLOG"/>
    <property type="match status" value="1"/>
</dbReference>
<feature type="transmembrane region" description="Helical" evidence="7">
    <location>
        <begin position="253"/>
        <end position="269"/>
    </location>
</feature>
<dbReference type="GO" id="GO:0051992">
    <property type="term" value="F:UDP-N-acetylmuramoyl-L-alanyl-D-glutamyl-meso-2,6-diaminopimelyl-D-alanyl-D-alanine:undecaprenyl-phosphate transferase activity"/>
    <property type="evidence" value="ECO:0007669"/>
    <property type="project" value="RHEA"/>
</dbReference>
<dbReference type="GO" id="GO:0008963">
    <property type="term" value="F:phospho-N-acetylmuramoyl-pentapeptide-transferase activity"/>
    <property type="evidence" value="ECO:0007669"/>
    <property type="project" value="UniProtKB-UniRule"/>
</dbReference>
<dbReference type="InterPro" id="IPR003524">
    <property type="entry name" value="PNAcMuramoyl-5peptid_Trfase"/>
</dbReference>
<feature type="transmembrane region" description="Helical" evidence="7">
    <location>
        <begin position="290"/>
        <end position="313"/>
    </location>
</feature>
<dbReference type="EC" id="2.7.8.13" evidence="7 8"/>
<dbReference type="GO" id="GO:0005886">
    <property type="term" value="C:plasma membrane"/>
    <property type="evidence" value="ECO:0007669"/>
    <property type="project" value="UniProtKB-SubCell"/>
</dbReference>
<organism evidence="10 11">
    <name type="scientific">Phormidesmis priestleyi Ana</name>
    <dbReference type="NCBI Taxonomy" id="1666911"/>
    <lineage>
        <taxon>Bacteria</taxon>
        <taxon>Bacillati</taxon>
        <taxon>Cyanobacteriota</taxon>
        <taxon>Cyanophyceae</taxon>
        <taxon>Leptolyngbyales</taxon>
        <taxon>Leptolyngbyaceae</taxon>
        <taxon>Phormidesmis</taxon>
    </lineage>
</organism>
<evidence type="ECO:0000256" key="7">
    <source>
        <dbReference type="HAMAP-Rule" id="MF_00038"/>
    </source>
</evidence>
<feature type="transmembrane region" description="Helical" evidence="7">
    <location>
        <begin position="47"/>
        <end position="69"/>
    </location>
</feature>
<comment type="function">
    <text evidence="7">Catalyzes the initial step of the lipid cycle reactions in the biosynthesis of the cell wall peptidoglycan: transfers peptidoglycan precursor phospho-MurNAc-pentapeptide from UDP-MurNAc-pentapeptide onto the lipid carrier undecaprenyl phosphate, yielding undecaprenyl-pyrophosphoryl-MurNAc-pentapeptide, known as lipid I.</text>
</comment>
<evidence type="ECO:0000313" key="11">
    <source>
        <dbReference type="Proteomes" id="UP000050465"/>
    </source>
</evidence>
<evidence type="ECO:0000256" key="8">
    <source>
        <dbReference type="NCBIfam" id="TIGR00445"/>
    </source>
</evidence>
<comment type="similarity">
    <text evidence="2 7">Belongs to the glycosyltransferase 4 family. MraY subfamily.</text>
</comment>
<comment type="caution">
    <text evidence="10">The sequence shown here is derived from an EMBL/GenBank/DDBJ whole genome shotgun (WGS) entry which is preliminary data.</text>
</comment>
<dbReference type="PANTHER" id="PTHR22926">
    <property type="entry name" value="PHOSPHO-N-ACETYLMURAMOYL-PENTAPEPTIDE-TRANSFERASE"/>
    <property type="match status" value="1"/>
</dbReference>
<evidence type="ECO:0000313" key="10">
    <source>
        <dbReference type="EMBL" id="KPQ35908.1"/>
    </source>
</evidence>
<accession>A0A0P8BPP5</accession>
<dbReference type="UniPathway" id="UPA00219"/>
<keyword evidence="3 7" id="KW-0808">Transferase</keyword>